<dbReference type="InterPro" id="IPR016181">
    <property type="entry name" value="Acyl_CoA_acyltransferase"/>
</dbReference>
<dbReference type="GO" id="GO:0016747">
    <property type="term" value="F:acyltransferase activity, transferring groups other than amino-acyl groups"/>
    <property type="evidence" value="ECO:0007669"/>
    <property type="project" value="InterPro"/>
</dbReference>
<evidence type="ECO:0000313" key="2">
    <source>
        <dbReference type="EMBL" id="KGM10565.1"/>
    </source>
</evidence>
<organism evidence="2 3">
    <name type="scientific">Cellulomonas carbonis T26</name>
    <dbReference type="NCBI Taxonomy" id="947969"/>
    <lineage>
        <taxon>Bacteria</taxon>
        <taxon>Bacillati</taxon>
        <taxon>Actinomycetota</taxon>
        <taxon>Actinomycetes</taxon>
        <taxon>Micrococcales</taxon>
        <taxon>Cellulomonadaceae</taxon>
        <taxon>Cellulomonas</taxon>
    </lineage>
</organism>
<dbReference type="PROSITE" id="PS51186">
    <property type="entry name" value="GNAT"/>
    <property type="match status" value="1"/>
</dbReference>
<dbReference type="Pfam" id="PF00583">
    <property type="entry name" value="Acetyltransf_1"/>
    <property type="match status" value="1"/>
</dbReference>
<dbReference type="CDD" id="cd04301">
    <property type="entry name" value="NAT_SF"/>
    <property type="match status" value="1"/>
</dbReference>
<name>A0A0A0BRI2_9CELL</name>
<evidence type="ECO:0000259" key="1">
    <source>
        <dbReference type="PROSITE" id="PS51186"/>
    </source>
</evidence>
<accession>A0A0A0BRI2</accession>
<gene>
    <name evidence="2" type="ORF">N868_13485</name>
</gene>
<evidence type="ECO:0000313" key="3">
    <source>
        <dbReference type="Proteomes" id="UP000029839"/>
    </source>
</evidence>
<dbReference type="RefSeq" id="WP_052426227.1">
    <property type="nucleotide sequence ID" value="NZ_AXCY01000046.1"/>
</dbReference>
<feature type="domain" description="N-acetyltransferase" evidence="1">
    <location>
        <begin position="127"/>
        <end position="268"/>
    </location>
</feature>
<reference evidence="2 3" key="1">
    <citation type="submission" date="2013-08" db="EMBL/GenBank/DDBJ databases">
        <title>Genome sequencing of Cellulomonas carbonis T26.</title>
        <authorList>
            <person name="Chen F."/>
            <person name="Li Y."/>
            <person name="Wang G."/>
        </authorList>
    </citation>
    <scope>NUCLEOTIDE SEQUENCE [LARGE SCALE GENOMIC DNA]</scope>
    <source>
        <strain evidence="2 3">T26</strain>
    </source>
</reference>
<keyword evidence="3" id="KW-1185">Reference proteome</keyword>
<dbReference type="OrthoDB" id="5243104at2"/>
<proteinExistence type="predicted"/>
<dbReference type="InterPro" id="IPR000182">
    <property type="entry name" value="GNAT_dom"/>
</dbReference>
<dbReference type="SUPFAM" id="SSF55729">
    <property type="entry name" value="Acyl-CoA N-acyltransferases (Nat)"/>
    <property type="match status" value="1"/>
</dbReference>
<reference evidence="2 3" key="2">
    <citation type="journal article" date="2015" name="Stand. Genomic Sci.">
        <title>Draft genome sequence of Cellulomonas carbonis T26(T) and comparative analysis of six Cellulomonas genomes.</title>
        <authorList>
            <person name="Zhuang W."/>
            <person name="Zhang S."/>
            <person name="Xia X."/>
            <person name="Wang G."/>
        </authorList>
    </citation>
    <scope>NUCLEOTIDE SEQUENCE [LARGE SCALE GENOMIC DNA]</scope>
    <source>
        <strain evidence="2 3">T26</strain>
    </source>
</reference>
<dbReference type="EMBL" id="AXCY01000046">
    <property type="protein sequence ID" value="KGM10565.1"/>
    <property type="molecule type" value="Genomic_DNA"/>
</dbReference>
<comment type="caution">
    <text evidence="2">The sequence shown here is derived from an EMBL/GenBank/DDBJ whole genome shotgun (WGS) entry which is preliminary data.</text>
</comment>
<dbReference type="Proteomes" id="UP000029839">
    <property type="component" value="Unassembled WGS sequence"/>
</dbReference>
<protein>
    <recommendedName>
        <fullName evidence="1">N-acetyltransferase domain-containing protein</fullName>
    </recommendedName>
</protein>
<dbReference type="Gene3D" id="3.40.630.30">
    <property type="match status" value="1"/>
</dbReference>
<sequence length="268" mass="27480">MDDVDVADDGRSGPGAERPLTRWVQRAHADAWRELALCRPDGAVLDLPGATLVSSGLPFPQYNGADVSDPTLVDVDAVGAWFAARGLPWAWRLPAGTPWPHGPLVVRQRLMGARPDELLPAAAPDGLVLRAADPEDLGTVAAVDVEAFGGDVAAARAWIGPQLAATHVTVGLALLGGEPVGTAYTVRSDGAAGPAVLLAGVGVVPRARGRGVAAALSSWLVAESVEAGAELAHLQPDDERAARVYARLGFSEVGGLDIRAAPEGPSAS</sequence>
<dbReference type="AlphaFoldDB" id="A0A0A0BRI2"/>